<gene>
    <name evidence="1" type="ORF">GJR96_15165</name>
</gene>
<sequence>MDGSVPSNELLDVLGDTEARALLVALRRESQSAKELGEAAGLSLPTVYRRLDRLSEFGLVTSTTEVRSDGTHYRQYECTFDRTTVSLTPDGFRVNLSLDDGTFLHERTNADDD</sequence>
<dbReference type="InterPro" id="IPR036390">
    <property type="entry name" value="WH_DNA-bd_sf"/>
</dbReference>
<proteinExistence type="predicted"/>
<dbReference type="SUPFAM" id="SSF46785">
    <property type="entry name" value="Winged helix' DNA-binding domain"/>
    <property type="match status" value="1"/>
</dbReference>
<dbReference type="Gene3D" id="1.10.10.10">
    <property type="entry name" value="Winged helix-like DNA-binding domain superfamily/Winged helix DNA-binding domain"/>
    <property type="match status" value="1"/>
</dbReference>
<evidence type="ECO:0000313" key="2">
    <source>
        <dbReference type="Proteomes" id="UP000439022"/>
    </source>
</evidence>
<reference evidence="1 2" key="1">
    <citation type="submission" date="2019-11" db="EMBL/GenBank/DDBJ databases">
        <title>Whole genome sequence of Haloferax sp. MBLA0076.</title>
        <authorList>
            <person name="Seo M.-J."/>
            <person name="Cho E.-S."/>
        </authorList>
    </citation>
    <scope>NUCLEOTIDE SEQUENCE [LARGE SCALE GENOMIC DNA]</scope>
    <source>
        <strain evidence="1 2">MBLA0076</strain>
    </source>
</reference>
<keyword evidence="2" id="KW-1185">Reference proteome</keyword>
<comment type="caution">
    <text evidence="1">The sequence shown here is derived from an EMBL/GenBank/DDBJ whole genome shotgun (WGS) entry which is preliminary data.</text>
</comment>
<dbReference type="InterPro" id="IPR036388">
    <property type="entry name" value="WH-like_DNA-bd_sf"/>
</dbReference>
<protein>
    <submittedName>
        <fullName evidence="1">Helix-turn-helix domain-containing protein</fullName>
    </submittedName>
</protein>
<evidence type="ECO:0000313" key="1">
    <source>
        <dbReference type="EMBL" id="MRX23292.1"/>
    </source>
</evidence>
<dbReference type="EMBL" id="WKJO01000001">
    <property type="protein sequence ID" value="MRX23292.1"/>
    <property type="molecule type" value="Genomic_DNA"/>
</dbReference>
<dbReference type="InterPro" id="IPR011991">
    <property type="entry name" value="ArsR-like_HTH"/>
</dbReference>
<dbReference type="Proteomes" id="UP000439022">
    <property type="component" value="Unassembled WGS sequence"/>
</dbReference>
<dbReference type="RefSeq" id="WP_151163755.1">
    <property type="nucleotide sequence ID" value="NZ_WKJO01000001.1"/>
</dbReference>
<dbReference type="AlphaFoldDB" id="A0A6A8GLE1"/>
<accession>A0A6A8GLE1</accession>
<organism evidence="1 2">
    <name type="scientific">Haloferax litoreum</name>
    <dbReference type="NCBI Taxonomy" id="2666140"/>
    <lineage>
        <taxon>Archaea</taxon>
        <taxon>Methanobacteriati</taxon>
        <taxon>Methanobacteriota</taxon>
        <taxon>Stenosarchaea group</taxon>
        <taxon>Halobacteria</taxon>
        <taxon>Halobacteriales</taxon>
        <taxon>Haloferacaceae</taxon>
        <taxon>Haloferax</taxon>
    </lineage>
</organism>
<dbReference type="CDD" id="cd00090">
    <property type="entry name" value="HTH_ARSR"/>
    <property type="match status" value="1"/>
</dbReference>
<name>A0A6A8GLE1_9EURY</name>
<dbReference type="Pfam" id="PF12840">
    <property type="entry name" value="HTH_20"/>
    <property type="match status" value="1"/>
</dbReference>